<protein>
    <submittedName>
        <fullName evidence="1">Uncharacterized protein</fullName>
    </submittedName>
</protein>
<dbReference type="EMBL" id="QWIJ01001196">
    <property type="protein sequence ID" value="RMX75977.1"/>
    <property type="molecule type" value="Genomic_DNA"/>
</dbReference>
<proteinExistence type="predicted"/>
<comment type="caution">
    <text evidence="1">The sequence shown here is derived from an EMBL/GenBank/DDBJ whole genome shotgun (WGS) entry which is preliminary data.</text>
</comment>
<dbReference type="PANTHER" id="PTHR47843:SF2">
    <property type="entry name" value="BTB DOMAIN-CONTAINING PROTEIN"/>
    <property type="match status" value="1"/>
</dbReference>
<evidence type="ECO:0000313" key="3">
    <source>
        <dbReference type="Proteomes" id="UP000281245"/>
    </source>
</evidence>
<name>A0A3M6WBL0_HORWE</name>
<dbReference type="OrthoDB" id="194443at2759"/>
<evidence type="ECO:0000313" key="4">
    <source>
        <dbReference type="Proteomes" id="UP000282582"/>
    </source>
</evidence>
<organism evidence="1 3">
    <name type="scientific">Hortaea werneckii</name>
    <name type="common">Black yeast</name>
    <name type="synonym">Cladosporium werneckii</name>
    <dbReference type="NCBI Taxonomy" id="91943"/>
    <lineage>
        <taxon>Eukaryota</taxon>
        <taxon>Fungi</taxon>
        <taxon>Dikarya</taxon>
        <taxon>Ascomycota</taxon>
        <taxon>Pezizomycotina</taxon>
        <taxon>Dothideomycetes</taxon>
        <taxon>Dothideomycetidae</taxon>
        <taxon>Mycosphaerellales</taxon>
        <taxon>Teratosphaeriaceae</taxon>
        <taxon>Hortaea</taxon>
    </lineage>
</organism>
<accession>A0A3M6WBL0</accession>
<dbReference type="Gene3D" id="3.30.710.10">
    <property type="entry name" value="Potassium Channel Kv1.1, Chain A"/>
    <property type="match status" value="1"/>
</dbReference>
<dbReference type="Proteomes" id="UP000282582">
    <property type="component" value="Unassembled WGS sequence"/>
</dbReference>
<gene>
    <name evidence="2" type="ORF">D0868_10998</name>
    <name evidence="1" type="ORF">D0869_11136</name>
</gene>
<sequence>MACDISDYFEKALEGDFKEANERTLELPDCTAETFDVLLYFHMYKRLPGNLDSDDQAQLLLLNLWLFGDTYLLPRLKTKAFAAAWEILDHQRPCPGVLAKTLLAGPGDSPLRALFIEKATSYIFQGAYTEEERAELAEIEGFFKIMADGLAAGKSSRHCCARTSSDSRSPTEIGAPDRTYVELTAPTIMTTVHPTSMPTSTPVQAGPPALDLAAWANIGPLAKRQAFQRIVARNALLIHKQEPGR</sequence>
<dbReference type="VEuPathDB" id="FungiDB:BTJ68_08354"/>
<dbReference type="SUPFAM" id="SSF54695">
    <property type="entry name" value="POZ domain"/>
    <property type="match status" value="1"/>
</dbReference>
<dbReference type="InterPro" id="IPR011333">
    <property type="entry name" value="SKP1/BTB/POZ_sf"/>
</dbReference>
<reference evidence="3 4" key="1">
    <citation type="journal article" date="2018" name="BMC Genomics">
        <title>Genomic evidence for intraspecific hybridization in a clonal and extremely halotolerant yeast.</title>
        <authorList>
            <person name="Gostincar C."/>
            <person name="Stajich J.E."/>
            <person name="Zupancic J."/>
            <person name="Zalar P."/>
            <person name="Gunde-Cimerman N."/>
        </authorList>
    </citation>
    <scope>NUCLEOTIDE SEQUENCE [LARGE SCALE GENOMIC DNA]</scope>
    <source>
        <strain evidence="2 4">EXF-6654</strain>
        <strain evidence="1 3">EXF-6656</strain>
    </source>
</reference>
<dbReference type="PANTHER" id="PTHR47843">
    <property type="entry name" value="BTB DOMAIN-CONTAINING PROTEIN-RELATED"/>
    <property type="match status" value="1"/>
</dbReference>
<dbReference type="EMBL" id="QWIK01001186">
    <property type="protein sequence ID" value="RMX96779.1"/>
    <property type="molecule type" value="Genomic_DNA"/>
</dbReference>
<dbReference type="CDD" id="cd18186">
    <property type="entry name" value="BTB_POZ_ZBTB_KLHL-like"/>
    <property type="match status" value="1"/>
</dbReference>
<dbReference type="AlphaFoldDB" id="A0A3M6WBL0"/>
<dbReference type="Proteomes" id="UP000281245">
    <property type="component" value="Unassembled WGS sequence"/>
</dbReference>
<evidence type="ECO:0000313" key="1">
    <source>
        <dbReference type="EMBL" id="RMX75977.1"/>
    </source>
</evidence>
<evidence type="ECO:0000313" key="2">
    <source>
        <dbReference type="EMBL" id="RMX96779.1"/>
    </source>
</evidence>